<accession>G2E5M4</accession>
<dbReference type="Proteomes" id="UP000004200">
    <property type="component" value="Unassembled WGS sequence"/>
</dbReference>
<dbReference type="RefSeq" id="WP_007042300.1">
    <property type="nucleotide sequence ID" value="NZ_AFWT01000032.1"/>
</dbReference>
<name>G2E5M4_9GAMM</name>
<keyword evidence="2" id="KW-1185">Reference proteome</keyword>
<sequence length="166" mass="18839">MDPITALLASYLTTAAQSISNEAFSHMDLNGTTTETAEIQDITVSFDHVAWKIQDRSVCKTYRNDVMKMSKCTHAAKDLFIQTCDRLTAKRLYHPDYPSLKRMYCTAARQYRPTQASVEWASPTPTNTDAQILQECRLAKAALLTENTPENRYIKKQACDLLKKPE</sequence>
<reference evidence="1 2" key="1">
    <citation type="submission" date="2011-06" db="EMBL/GenBank/DDBJ databases">
        <title>The draft genome of Thiorhodococcus drewsii AZ1.</title>
        <authorList>
            <consortium name="US DOE Joint Genome Institute (JGI-PGF)"/>
            <person name="Lucas S."/>
            <person name="Han J."/>
            <person name="Lapidus A."/>
            <person name="Cheng J.-F."/>
            <person name="Goodwin L."/>
            <person name="Pitluck S."/>
            <person name="Peters L."/>
            <person name="Land M.L."/>
            <person name="Hauser L."/>
            <person name="Vogl K."/>
            <person name="Liu Z."/>
            <person name="Imhoff J."/>
            <person name="Thiel V."/>
            <person name="Frigaard N.-U."/>
            <person name="Bryant D.A."/>
            <person name="Woyke T.J."/>
        </authorList>
    </citation>
    <scope>NUCLEOTIDE SEQUENCE [LARGE SCALE GENOMIC DNA]</scope>
    <source>
        <strain evidence="1 2">AZ1</strain>
    </source>
</reference>
<dbReference type="OrthoDB" id="6120156at2"/>
<proteinExistence type="predicted"/>
<comment type="caution">
    <text evidence="1">The sequence shown here is derived from an EMBL/GenBank/DDBJ whole genome shotgun (WGS) entry which is preliminary data.</text>
</comment>
<dbReference type="EMBL" id="AFWT01000032">
    <property type="protein sequence ID" value="EGV28693.1"/>
    <property type="molecule type" value="Genomic_DNA"/>
</dbReference>
<dbReference type="AlphaFoldDB" id="G2E5M4"/>
<evidence type="ECO:0000313" key="2">
    <source>
        <dbReference type="Proteomes" id="UP000004200"/>
    </source>
</evidence>
<evidence type="ECO:0000313" key="1">
    <source>
        <dbReference type="EMBL" id="EGV28693.1"/>
    </source>
</evidence>
<dbReference type="eggNOG" id="ENOG5032RV9">
    <property type="taxonomic scope" value="Bacteria"/>
</dbReference>
<gene>
    <name evidence="1" type="ORF">ThidrDRAFT_3587</name>
</gene>
<organism evidence="1 2">
    <name type="scientific">Thiorhodococcus drewsii AZ1</name>
    <dbReference type="NCBI Taxonomy" id="765913"/>
    <lineage>
        <taxon>Bacteria</taxon>
        <taxon>Pseudomonadati</taxon>
        <taxon>Pseudomonadota</taxon>
        <taxon>Gammaproteobacteria</taxon>
        <taxon>Chromatiales</taxon>
        <taxon>Chromatiaceae</taxon>
        <taxon>Thiorhodococcus</taxon>
    </lineage>
</organism>
<protein>
    <submittedName>
        <fullName evidence="1">Uncharacterized protein</fullName>
    </submittedName>
</protein>